<gene>
    <name evidence="2" type="ORF">WKI68_43445</name>
</gene>
<dbReference type="Proteomes" id="UP001382904">
    <property type="component" value="Unassembled WGS sequence"/>
</dbReference>
<reference evidence="2 3" key="1">
    <citation type="submission" date="2024-03" db="EMBL/GenBank/DDBJ databases">
        <title>Novel Streptomyces species of biotechnological and ecological value are a feature of Machair soil.</title>
        <authorList>
            <person name="Prole J.R."/>
            <person name="Goodfellow M."/>
            <person name="Allenby N."/>
            <person name="Ward A.C."/>
        </authorList>
    </citation>
    <scope>NUCLEOTIDE SEQUENCE [LARGE SCALE GENOMIC DNA]</scope>
    <source>
        <strain evidence="2 3">MS1.HAVA.3</strain>
    </source>
</reference>
<dbReference type="Gene3D" id="3.10.450.50">
    <property type="match status" value="1"/>
</dbReference>
<organism evidence="2 3">
    <name type="scientific">Streptomyces caledonius</name>
    <dbReference type="NCBI Taxonomy" id="3134107"/>
    <lineage>
        <taxon>Bacteria</taxon>
        <taxon>Bacillati</taxon>
        <taxon>Actinomycetota</taxon>
        <taxon>Actinomycetes</taxon>
        <taxon>Kitasatosporales</taxon>
        <taxon>Streptomycetaceae</taxon>
        <taxon>Streptomyces</taxon>
    </lineage>
</organism>
<evidence type="ECO:0000313" key="2">
    <source>
        <dbReference type="EMBL" id="MEJ8646256.1"/>
    </source>
</evidence>
<comment type="caution">
    <text evidence="2">The sequence shown here is derived from an EMBL/GenBank/DDBJ whole genome shotgun (WGS) entry which is preliminary data.</text>
</comment>
<dbReference type="InterPro" id="IPR037401">
    <property type="entry name" value="SnoaL-like"/>
</dbReference>
<evidence type="ECO:0000259" key="1">
    <source>
        <dbReference type="Pfam" id="PF12680"/>
    </source>
</evidence>
<sequence length="150" mass="16250">MSTSTTSTTTATTDTSDTTATTREVVDAFFTRFGSGDMDAVLDLFAEDVSFHVGGADNVPWAGSRSSREEIAEFFAMFPKVLTPPQEYAVHTTVVDGGEAVVLGHNRFGVKATGKTFTNHFALHFTVAEGRIRGYRMYEDSHAIAAAFTH</sequence>
<proteinExistence type="predicted"/>
<accession>A0ABU8UED8</accession>
<evidence type="ECO:0000313" key="3">
    <source>
        <dbReference type="Proteomes" id="UP001382904"/>
    </source>
</evidence>
<name>A0ABU8UED8_9ACTN</name>
<dbReference type="PANTHER" id="PTHR41252:SF1">
    <property type="entry name" value="BLR2505 PROTEIN"/>
    <property type="match status" value="1"/>
</dbReference>
<dbReference type="Pfam" id="PF12680">
    <property type="entry name" value="SnoaL_2"/>
    <property type="match status" value="1"/>
</dbReference>
<dbReference type="InterPro" id="IPR032710">
    <property type="entry name" value="NTF2-like_dom_sf"/>
</dbReference>
<dbReference type="SUPFAM" id="SSF54427">
    <property type="entry name" value="NTF2-like"/>
    <property type="match status" value="1"/>
</dbReference>
<dbReference type="PANTHER" id="PTHR41252">
    <property type="entry name" value="BLR2505 PROTEIN"/>
    <property type="match status" value="1"/>
</dbReference>
<dbReference type="EMBL" id="JBBKAM010000004">
    <property type="protein sequence ID" value="MEJ8646256.1"/>
    <property type="molecule type" value="Genomic_DNA"/>
</dbReference>
<protein>
    <submittedName>
        <fullName evidence="2">Nuclear transport factor 2 family protein</fullName>
    </submittedName>
</protein>
<keyword evidence="3" id="KW-1185">Reference proteome</keyword>
<feature type="domain" description="SnoaL-like" evidence="1">
    <location>
        <begin position="26"/>
        <end position="133"/>
    </location>
</feature>